<sequence>MGEDRTEAPRPPYRTPRYAAFLLTGAVLGAVGAVLLALLAPGPEAEGGSTVIAWFAAVGGLLGALVAGVVGVVVEKVVNRGRPDPARRPPGSG</sequence>
<feature type="transmembrane region" description="Helical" evidence="1">
    <location>
        <begin position="20"/>
        <end position="40"/>
    </location>
</feature>
<accession>A0ABW0GNK8</accession>
<proteinExistence type="predicted"/>
<feature type="transmembrane region" description="Helical" evidence="1">
    <location>
        <begin position="52"/>
        <end position="74"/>
    </location>
</feature>
<comment type="caution">
    <text evidence="2">The sequence shown here is derived from an EMBL/GenBank/DDBJ whole genome shotgun (WGS) entry which is preliminary data.</text>
</comment>
<protein>
    <submittedName>
        <fullName evidence="2">Uncharacterized protein</fullName>
    </submittedName>
</protein>
<name>A0ABW0GNK8_9MICO</name>
<keyword evidence="3" id="KW-1185">Reference proteome</keyword>
<dbReference type="RefSeq" id="WP_340269430.1">
    <property type="nucleotide sequence ID" value="NZ_JBBEOG010000004.1"/>
</dbReference>
<evidence type="ECO:0000313" key="3">
    <source>
        <dbReference type="Proteomes" id="UP001596122"/>
    </source>
</evidence>
<dbReference type="Proteomes" id="UP001596122">
    <property type="component" value="Unassembled WGS sequence"/>
</dbReference>
<evidence type="ECO:0000313" key="2">
    <source>
        <dbReference type="EMBL" id="MFC5381533.1"/>
    </source>
</evidence>
<organism evidence="2 3">
    <name type="scientific">Aquipuribacter nitratireducens</name>
    <dbReference type="NCBI Taxonomy" id="650104"/>
    <lineage>
        <taxon>Bacteria</taxon>
        <taxon>Bacillati</taxon>
        <taxon>Actinomycetota</taxon>
        <taxon>Actinomycetes</taxon>
        <taxon>Micrococcales</taxon>
        <taxon>Intrasporangiaceae</taxon>
        <taxon>Aquipuribacter</taxon>
    </lineage>
</organism>
<keyword evidence="1" id="KW-0472">Membrane</keyword>
<keyword evidence="1" id="KW-0812">Transmembrane</keyword>
<evidence type="ECO:0000256" key="1">
    <source>
        <dbReference type="SAM" id="Phobius"/>
    </source>
</evidence>
<dbReference type="EMBL" id="JBHSLD010000009">
    <property type="protein sequence ID" value="MFC5381533.1"/>
    <property type="molecule type" value="Genomic_DNA"/>
</dbReference>
<gene>
    <name evidence="2" type="ORF">ACFPJ6_12080</name>
</gene>
<reference evidence="3" key="1">
    <citation type="journal article" date="2019" name="Int. J. Syst. Evol. Microbiol.">
        <title>The Global Catalogue of Microorganisms (GCM) 10K type strain sequencing project: providing services to taxonomists for standard genome sequencing and annotation.</title>
        <authorList>
            <consortium name="The Broad Institute Genomics Platform"/>
            <consortium name="The Broad Institute Genome Sequencing Center for Infectious Disease"/>
            <person name="Wu L."/>
            <person name="Ma J."/>
        </authorList>
    </citation>
    <scope>NUCLEOTIDE SEQUENCE [LARGE SCALE GENOMIC DNA]</scope>
    <source>
        <strain evidence="3">CCUG 43114</strain>
    </source>
</reference>
<keyword evidence="1" id="KW-1133">Transmembrane helix</keyword>